<dbReference type="AlphaFoldDB" id="A0A7W7XF32"/>
<keyword evidence="2" id="KW-1003">Cell membrane</keyword>
<dbReference type="GO" id="GO:0022857">
    <property type="term" value="F:transmembrane transporter activity"/>
    <property type="evidence" value="ECO:0007669"/>
    <property type="project" value="InterPro"/>
</dbReference>
<sequence length="427" mass="44463">MSVSVSDAAVSDVSTGRFLRFWTAQTASQVGQRFGLLALPVVAIETLHAGAEEVGYLTAALTVCYLLIGLPAGAWVDRWSKRTTMIRAAVVRAVVLAALPVLWAFDRLSLGWLYAVAVIVGVASVFFDVAYQSYVPFIVSDKDIERANARLESSAQISAAGGPAAAGLLLKAVSAPVVIAVDAVAYVVCAGLLATVKDSEPSRREKAGEESRLTRDILAGVRFVVGNAVLRRLLVSVGVSNFFATIAMTLTPLLVLRTLGLGSTVMGVVLGVGTLGGLLAAFTLPKVRARFEAGRVMAVGLLLAGVSMAAFPVAGSLDGSASVVPVALLVLGQFGMTWGAVTFNIAQVSVRQRVCPKDMLARMTASIRFVVWGSMPVASILAGWLGSHIGVVPCLWIGVVGAFLTALPIIGMDRLIRSTTPAPGSGV</sequence>
<comment type="caution">
    <text evidence="7">The sequence shown here is derived from an EMBL/GenBank/DDBJ whole genome shotgun (WGS) entry which is preliminary data.</text>
</comment>
<dbReference type="InterPro" id="IPR036259">
    <property type="entry name" value="MFS_trans_sf"/>
</dbReference>
<comment type="subcellular location">
    <subcellularLocation>
        <location evidence="1">Cell membrane</location>
        <topology evidence="1">Multi-pass membrane protein</topology>
    </subcellularLocation>
</comment>
<feature type="transmembrane region" description="Helical" evidence="6">
    <location>
        <begin position="54"/>
        <end position="76"/>
    </location>
</feature>
<feature type="transmembrane region" description="Helical" evidence="6">
    <location>
        <begin position="296"/>
        <end position="317"/>
    </location>
</feature>
<protein>
    <submittedName>
        <fullName evidence="7">MFS family permease</fullName>
    </submittedName>
</protein>
<feature type="transmembrane region" description="Helical" evidence="6">
    <location>
        <begin position="390"/>
        <end position="410"/>
    </location>
</feature>
<feature type="transmembrane region" description="Helical" evidence="6">
    <location>
        <begin position="261"/>
        <end position="284"/>
    </location>
</feature>
<feature type="transmembrane region" description="Helical" evidence="6">
    <location>
        <begin position="111"/>
        <end position="131"/>
    </location>
</feature>
<gene>
    <name evidence="7" type="ORF">GGE06_006917</name>
</gene>
<feature type="transmembrane region" description="Helical" evidence="6">
    <location>
        <begin position="233"/>
        <end position="255"/>
    </location>
</feature>
<keyword evidence="3 6" id="KW-0812">Transmembrane</keyword>
<feature type="transmembrane region" description="Helical" evidence="6">
    <location>
        <begin position="176"/>
        <end position="196"/>
    </location>
</feature>
<dbReference type="CDD" id="cd06173">
    <property type="entry name" value="MFS_MefA_like"/>
    <property type="match status" value="1"/>
</dbReference>
<dbReference type="EMBL" id="JACHJY010000011">
    <property type="protein sequence ID" value="MBB4985955.1"/>
    <property type="molecule type" value="Genomic_DNA"/>
</dbReference>
<feature type="transmembrane region" description="Helical" evidence="6">
    <location>
        <begin position="88"/>
        <end position="105"/>
    </location>
</feature>
<evidence type="ECO:0000313" key="8">
    <source>
        <dbReference type="Proteomes" id="UP000582643"/>
    </source>
</evidence>
<organism evidence="7 8">
    <name type="scientific">Streptomyces nymphaeiformis</name>
    <dbReference type="NCBI Taxonomy" id="2663842"/>
    <lineage>
        <taxon>Bacteria</taxon>
        <taxon>Bacillati</taxon>
        <taxon>Actinomycetota</taxon>
        <taxon>Actinomycetes</taxon>
        <taxon>Kitasatosporales</taxon>
        <taxon>Streptomycetaceae</taxon>
        <taxon>Streptomyces</taxon>
    </lineage>
</organism>
<dbReference type="SUPFAM" id="SSF103473">
    <property type="entry name" value="MFS general substrate transporter"/>
    <property type="match status" value="1"/>
</dbReference>
<dbReference type="Pfam" id="PF07690">
    <property type="entry name" value="MFS_1"/>
    <property type="match status" value="1"/>
</dbReference>
<dbReference type="PANTHER" id="PTHR23513">
    <property type="entry name" value="INTEGRAL MEMBRANE EFFLUX PROTEIN-RELATED"/>
    <property type="match status" value="1"/>
</dbReference>
<evidence type="ECO:0000256" key="1">
    <source>
        <dbReference type="ARBA" id="ARBA00004651"/>
    </source>
</evidence>
<evidence type="ECO:0000313" key="7">
    <source>
        <dbReference type="EMBL" id="MBB4985955.1"/>
    </source>
</evidence>
<evidence type="ECO:0000256" key="5">
    <source>
        <dbReference type="ARBA" id="ARBA00023136"/>
    </source>
</evidence>
<keyword evidence="8" id="KW-1185">Reference proteome</keyword>
<dbReference type="InterPro" id="IPR011701">
    <property type="entry name" value="MFS"/>
</dbReference>
<evidence type="ECO:0000256" key="4">
    <source>
        <dbReference type="ARBA" id="ARBA00022989"/>
    </source>
</evidence>
<evidence type="ECO:0000256" key="6">
    <source>
        <dbReference type="SAM" id="Phobius"/>
    </source>
</evidence>
<proteinExistence type="predicted"/>
<keyword evidence="4 6" id="KW-1133">Transmembrane helix</keyword>
<accession>A0A7W7XF32</accession>
<dbReference type="RefSeq" id="WP_116160495.1">
    <property type="nucleotide sequence ID" value="NZ_JACHJY010000011.1"/>
</dbReference>
<reference evidence="7 8" key="1">
    <citation type="submission" date="2020-08" db="EMBL/GenBank/DDBJ databases">
        <title>Genomic Encyclopedia of Type Strains, Phase III (KMG-III): the genomes of soil and plant-associated and newly described type strains.</title>
        <authorList>
            <person name="Whitman W."/>
        </authorList>
    </citation>
    <scope>NUCLEOTIDE SEQUENCE [LARGE SCALE GENOMIC DNA]</scope>
    <source>
        <strain evidence="7 8">SFB5A</strain>
    </source>
</reference>
<name>A0A7W7XF32_9ACTN</name>
<dbReference type="GO" id="GO:0005886">
    <property type="term" value="C:plasma membrane"/>
    <property type="evidence" value="ECO:0007669"/>
    <property type="project" value="UniProtKB-SubCell"/>
</dbReference>
<evidence type="ECO:0000256" key="2">
    <source>
        <dbReference type="ARBA" id="ARBA00022475"/>
    </source>
</evidence>
<feature type="transmembrane region" description="Helical" evidence="6">
    <location>
        <begin position="323"/>
        <end position="346"/>
    </location>
</feature>
<dbReference type="Proteomes" id="UP000582643">
    <property type="component" value="Unassembled WGS sequence"/>
</dbReference>
<keyword evidence="5 6" id="KW-0472">Membrane</keyword>
<dbReference type="PANTHER" id="PTHR23513:SF6">
    <property type="entry name" value="MAJOR FACILITATOR SUPERFAMILY ASSOCIATED DOMAIN-CONTAINING PROTEIN"/>
    <property type="match status" value="1"/>
</dbReference>
<evidence type="ECO:0000256" key="3">
    <source>
        <dbReference type="ARBA" id="ARBA00022692"/>
    </source>
</evidence>
<dbReference type="Gene3D" id="1.20.1250.20">
    <property type="entry name" value="MFS general substrate transporter like domains"/>
    <property type="match status" value="1"/>
</dbReference>
<feature type="transmembrane region" description="Helical" evidence="6">
    <location>
        <begin position="367"/>
        <end position="384"/>
    </location>
</feature>